<dbReference type="AlphaFoldDB" id="A0A5J4RTT2"/>
<dbReference type="Gene3D" id="2.60.40.10">
    <property type="entry name" value="Immunoglobulins"/>
    <property type="match status" value="1"/>
</dbReference>
<dbReference type="EMBL" id="SNRY01000794">
    <property type="protein sequence ID" value="KAA6336423.1"/>
    <property type="molecule type" value="Genomic_DNA"/>
</dbReference>
<evidence type="ECO:0000313" key="1">
    <source>
        <dbReference type="EMBL" id="KAA6336423.1"/>
    </source>
</evidence>
<comment type="caution">
    <text evidence="1">The sequence shown here is derived from an EMBL/GenBank/DDBJ whole genome shotgun (WGS) entry which is preliminary data.</text>
</comment>
<dbReference type="PROSITE" id="PS51257">
    <property type="entry name" value="PROKAR_LIPOPROTEIN"/>
    <property type="match status" value="1"/>
</dbReference>
<accession>A0A5J4RTT2</accession>
<gene>
    <name evidence="1" type="ORF">EZS27_015418</name>
</gene>
<proteinExistence type="predicted"/>
<name>A0A5J4RTT2_9ZZZZ</name>
<reference evidence="1" key="1">
    <citation type="submission" date="2019-03" db="EMBL/GenBank/DDBJ databases">
        <title>Single cell metagenomics reveals metabolic interactions within the superorganism composed of flagellate Streblomastix strix and complex community of Bacteroidetes bacteria on its surface.</title>
        <authorList>
            <person name="Treitli S.C."/>
            <person name="Kolisko M."/>
            <person name="Husnik F."/>
            <person name="Keeling P."/>
            <person name="Hampl V."/>
        </authorList>
    </citation>
    <scope>NUCLEOTIDE SEQUENCE</scope>
    <source>
        <strain evidence="1">STM</strain>
    </source>
</reference>
<protein>
    <recommendedName>
        <fullName evidence="2">BACON domain-containing protein</fullName>
    </recommendedName>
</protein>
<dbReference type="InterPro" id="IPR013320">
    <property type="entry name" value="ConA-like_dom_sf"/>
</dbReference>
<sequence>MSKVVRFCMIVTLACVVFSCGKDEEPLPPLSLAYIELESAADATQLLPGDAGSKTFSVAASRKFVANANVDWCSAAVNVEAQTITLTVTRNAYVASTKPSKRNGIITITALPEREGDDVSNIKLDVNVEQALYGLPEADMFNVVFNATGALDTSPLTNIINTPQVAPTTKMNTVYNRFSAIFSGNRANGHAGTMFYQIPLYTTTLTWDQLTAFGVDRNALPNPTLTALGQAFDYKNFTVEGIISNTFKDAAGNDLYGEQEFISIQQSGGWGLGFEGGNAENGGTFVFYYAWSDKLLEYDNATASNSSYKFGIEPAVEGQPVIGAQPNVFYHVVVTTDFAAHKITAYVDGKLIGERGFNETTTTVTLPCGANKFANWLGLGADPNNPPTREEGVTDLPKVTSQYSANGELVVARIYNKTLTATEVELLYQYEKP</sequence>
<dbReference type="SUPFAM" id="SSF49899">
    <property type="entry name" value="Concanavalin A-like lectins/glucanases"/>
    <property type="match status" value="1"/>
</dbReference>
<dbReference type="Gene3D" id="2.60.120.200">
    <property type="match status" value="1"/>
</dbReference>
<organism evidence="1">
    <name type="scientific">termite gut metagenome</name>
    <dbReference type="NCBI Taxonomy" id="433724"/>
    <lineage>
        <taxon>unclassified sequences</taxon>
        <taxon>metagenomes</taxon>
        <taxon>organismal metagenomes</taxon>
    </lineage>
</organism>
<evidence type="ECO:0008006" key="2">
    <source>
        <dbReference type="Google" id="ProtNLM"/>
    </source>
</evidence>
<dbReference type="InterPro" id="IPR013783">
    <property type="entry name" value="Ig-like_fold"/>
</dbReference>